<accession>A0A1X7EIV4</accession>
<organism evidence="2 3">
    <name type="scientific">Xaviernesmea oryzae</name>
    <dbReference type="NCBI Taxonomy" id="464029"/>
    <lineage>
        <taxon>Bacteria</taxon>
        <taxon>Pseudomonadati</taxon>
        <taxon>Pseudomonadota</taxon>
        <taxon>Alphaproteobacteria</taxon>
        <taxon>Hyphomicrobiales</taxon>
        <taxon>Rhizobiaceae</taxon>
        <taxon>Rhizobium/Agrobacterium group</taxon>
        <taxon>Xaviernesmea</taxon>
    </lineage>
</organism>
<name>A0A1X7EIV4_9HYPH</name>
<evidence type="ECO:0000313" key="2">
    <source>
        <dbReference type="EMBL" id="SMF34682.1"/>
    </source>
</evidence>
<sequence>MARILIINPNSSAPVTRSMEACLEPVFESTRHDIACTELAKSPPGIETDAHVAEVIPHLIERVGEVDADAIVVACFSDPGIRQVREAAKVPVVGIAEAAYLAALGLGEKFGIVSLGQSSIDRHLRYLKSLRIEERLAGDRSIDMTVVELMAGNVVDTIVKTGRLLRDEDGADVVILGCAGLGGYREALEAELGVPVVDPVQAGAALACTNVDLKYRKKAS</sequence>
<dbReference type="Gene3D" id="3.40.50.12500">
    <property type="match status" value="1"/>
</dbReference>
<evidence type="ECO:0000256" key="1">
    <source>
        <dbReference type="ARBA" id="ARBA00038414"/>
    </source>
</evidence>
<keyword evidence="3" id="KW-1185">Reference proteome</keyword>
<dbReference type="STRING" id="464029.SAMN02982989_1351"/>
<proteinExistence type="inferred from homology"/>
<dbReference type="OrthoDB" id="9791723at2"/>
<dbReference type="Proteomes" id="UP000192903">
    <property type="component" value="Unassembled WGS sequence"/>
</dbReference>
<evidence type="ECO:0000313" key="3">
    <source>
        <dbReference type="Proteomes" id="UP000192903"/>
    </source>
</evidence>
<dbReference type="EMBL" id="FXAF01000006">
    <property type="protein sequence ID" value="SMF34682.1"/>
    <property type="molecule type" value="Genomic_DNA"/>
</dbReference>
<dbReference type="InterPro" id="IPR052186">
    <property type="entry name" value="Hydantoin_racemase-like"/>
</dbReference>
<reference evidence="3" key="1">
    <citation type="submission" date="2017-04" db="EMBL/GenBank/DDBJ databases">
        <authorList>
            <person name="Varghese N."/>
            <person name="Submissions S."/>
        </authorList>
    </citation>
    <scope>NUCLEOTIDE SEQUENCE [LARGE SCALE GENOMIC DNA]</scope>
    <source>
        <strain evidence="3">B4P</strain>
    </source>
</reference>
<dbReference type="GO" id="GO:0047661">
    <property type="term" value="F:amino-acid racemase activity"/>
    <property type="evidence" value="ECO:0007669"/>
    <property type="project" value="InterPro"/>
</dbReference>
<comment type="similarity">
    <text evidence="1">Belongs to the HyuE racemase family.</text>
</comment>
<dbReference type="PANTHER" id="PTHR28047:SF5">
    <property type="entry name" value="PROTEIN DCG1"/>
    <property type="match status" value="1"/>
</dbReference>
<protein>
    <submittedName>
        <fullName evidence="2">Asp/Glu/hydantoin racemase</fullName>
    </submittedName>
</protein>
<dbReference type="Pfam" id="PF01177">
    <property type="entry name" value="Asp_Glu_race"/>
    <property type="match status" value="1"/>
</dbReference>
<dbReference type="AlphaFoldDB" id="A0A1X7EIV4"/>
<dbReference type="InterPro" id="IPR015942">
    <property type="entry name" value="Asp/Glu/hydantoin_racemase"/>
</dbReference>
<dbReference type="RefSeq" id="WP_085421667.1">
    <property type="nucleotide sequence ID" value="NZ_FXAF01000006.1"/>
</dbReference>
<gene>
    <name evidence="2" type="ORF">SAMN02982989_1351</name>
</gene>
<dbReference type="PANTHER" id="PTHR28047">
    <property type="entry name" value="PROTEIN DCG1"/>
    <property type="match status" value="1"/>
</dbReference>
<dbReference type="InterPro" id="IPR053714">
    <property type="entry name" value="Iso_Racemase_Enz_sf"/>
</dbReference>